<comment type="caution">
    <text evidence="1">The sequence shown here is derived from an EMBL/GenBank/DDBJ whole genome shotgun (WGS) entry which is preliminary data.</text>
</comment>
<dbReference type="RefSeq" id="WP_106125897.1">
    <property type="nucleotide sequence ID" value="NZ_PVZG01000003.1"/>
</dbReference>
<proteinExistence type="predicted"/>
<dbReference type="OrthoDB" id="3405034at2"/>
<gene>
    <name evidence="1" type="ORF">CLV70_103305</name>
</gene>
<keyword evidence="2" id="KW-1185">Reference proteome</keyword>
<protein>
    <submittedName>
        <fullName evidence="1">Uncharacterized protein</fullName>
    </submittedName>
</protein>
<organism evidence="1 2">
    <name type="scientific">Pseudosporangium ferrugineum</name>
    <dbReference type="NCBI Taxonomy" id="439699"/>
    <lineage>
        <taxon>Bacteria</taxon>
        <taxon>Bacillati</taxon>
        <taxon>Actinomycetota</taxon>
        <taxon>Actinomycetes</taxon>
        <taxon>Micromonosporales</taxon>
        <taxon>Micromonosporaceae</taxon>
        <taxon>Pseudosporangium</taxon>
    </lineage>
</organism>
<evidence type="ECO:0000313" key="2">
    <source>
        <dbReference type="Proteomes" id="UP000239209"/>
    </source>
</evidence>
<dbReference type="AlphaFoldDB" id="A0A2T0SDC5"/>
<accession>A0A2T0SDC5</accession>
<sequence length="156" mass="16291">MTDQWRHLPAAARPIAAATASAVEAARARDPAALSGAVAELGAQDQTRTGLILGTAVRLLLEAAHPDGLAADDVRAVLEQSVRSAAAWCPEVDPQATLYLLASALGVWEDDGSPAPKPETLALHAALLLEHLLGPRPIAEVMTATLTEIQRAQLND</sequence>
<dbReference type="EMBL" id="PVZG01000003">
    <property type="protein sequence ID" value="PRY31418.1"/>
    <property type="molecule type" value="Genomic_DNA"/>
</dbReference>
<reference evidence="1 2" key="1">
    <citation type="submission" date="2018-03" db="EMBL/GenBank/DDBJ databases">
        <title>Genomic Encyclopedia of Archaeal and Bacterial Type Strains, Phase II (KMG-II): from individual species to whole genera.</title>
        <authorList>
            <person name="Goeker M."/>
        </authorList>
    </citation>
    <scope>NUCLEOTIDE SEQUENCE [LARGE SCALE GENOMIC DNA]</scope>
    <source>
        <strain evidence="1 2">DSM 45348</strain>
    </source>
</reference>
<dbReference type="Proteomes" id="UP000239209">
    <property type="component" value="Unassembled WGS sequence"/>
</dbReference>
<name>A0A2T0SDC5_9ACTN</name>
<evidence type="ECO:0000313" key="1">
    <source>
        <dbReference type="EMBL" id="PRY31418.1"/>
    </source>
</evidence>